<keyword evidence="1 10" id="KW-0540">Nuclease</keyword>
<keyword evidence="3 10" id="KW-0227">DNA damage</keyword>
<dbReference type="PIRSF" id="PIRSF000980">
    <property type="entry name" value="RecC"/>
    <property type="match status" value="1"/>
</dbReference>
<dbReference type="SUPFAM" id="SSF52540">
    <property type="entry name" value="P-loop containing nucleoside triphosphate hydrolases"/>
    <property type="match status" value="2"/>
</dbReference>
<keyword evidence="7 10" id="KW-0067">ATP-binding</keyword>
<feature type="domain" description="RecC C-terminal" evidence="12">
    <location>
        <begin position="1035"/>
        <end position="1146"/>
    </location>
</feature>
<feature type="region of interest" description="Disordered" evidence="11">
    <location>
        <begin position="994"/>
        <end position="1014"/>
    </location>
</feature>
<dbReference type="HAMAP" id="MF_01486">
    <property type="entry name" value="RecC"/>
    <property type="match status" value="1"/>
</dbReference>
<evidence type="ECO:0000256" key="6">
    <source>
        <dbReference type="ARBA" id="ARBA00022839"/>
    </source>
</evidence>
<dbReference type="Gene3D" id="3.40.50.10930">
    <property type="match status" value="1"/>
</dbReference>
<evidence type="ECO:0000256" key="5">
    <source>
        <dbReference type="ARBA" id="ARBA00022806"/>
    </source>
</evidence>
<evidence type="ECO:0000256" key="1">
    <source>
        <dbReference type="ARBA" id="ARBA00022722"/>
    </source>
</evidence>
<evidence type="ECO:0000256" key="2">
    <source>
        <dbReference type="ARBA" id="ARBA00022741"/>
    </source>
</evidence>
<keyword evidence="4 10" id="KW-0378">Hydrolase</keyword>
<keyword evidence="14" id="KW-1185">Reference proteome</keyword>
<dbReference type="SUPFAM" id="SSF52980">
    <property type="entry name" value="Restriction endonuclease-like"/>
    <property type="match status" value="1"/>
</dbReference>
<comment type="caution">
    <text evidence="13">The sequence shown here is derived from an EMBL/GenBank/DDBJ whole genome shotgun (WGS) entry which is preliminary data.</text>
</comment>
<sequence>MSVFEHSARTNPIEPGLMVIHGNRQEDLRDLLVAWLQRAPLQPLENEVMLVQSNGIAQWLKLALARPVDAGGLGISAAVDVQLPGRFLWQGYRSALGEAAVPATSPFDKSRLIWRLLRLLPQHLDHASFAPLRSLLGDTRDWRRWHRLATQVADLFDQYQVFRADWLEDWEHRNDVLRDSLRRHVTELPPTQSWQPKLWRLLLEDVPAAQRDSHRAAVHRRFMQHMQAPDFQPHDLPRRIVVFGITSLPQQVLEALTALSRFSQVLLLVTNPCRHYWADIIEDRELLMAAQRRHAGKPGLPPEPRYEDLHLHANPLLAAWGKQGRDFIRQLDAFDQPERYRDRFASIKRGIDLFRDLGTDSLLHQVQQAVLDLEPVPADAARRKRLPDERQSLHFHIAHSPQREVEILHDRLLDLFEQASREGRPLAPRDVMVMVPDIRTYAPHVQAVFGRIALDDPRYLPYSVADQPGRGTSPLLAALESLLNLAESRFTASQVLDLLDVPSLRRRFGIGEDDLPVIRRWITESGIRWGLDGQQKQALDLPPDEQNSWRFGMRRMLLGYASGAAPSLDDIAPYADIGGLDAALLGPLSQLLETLEHYWQLFAGTATPTQWSERLRRLLRDCFDTQGDDADTLRIDRLEDALDTWLDACNEADFNQAIPIAIVSEDWLQAIDQNHLSQRFMGGAVNFGTLLPMRAIPFRLVCLLGMNDGDYPRRLSPPDFDLMARAGQHRPGDRSRREDDRYMFLEALLSARDVLHISWIGHSVRDNSELPPSVLVGQLRDYLAAGWHVPSSAPDGEDARKRLLASITTTHPLQPFSPRYFSSDPASPWFTYASEWARARRGTTAIDDAPLQPWQSTAVLEIGQLQRFLHRPAASFYAERLKVRFGETDTGMDDDEPFALDRLENHAATDVLLRSALAADQADAWTVLGDATQQLRQQGVLPAGGFGVLTVEQIGNDVRRVLKRWHAAIARWPQRLEARELSYVYASSGATASNLPQHPTLPHRRPGEGRDPASLDAHSHWVPAFAGTTGQDVQPDVVRLEGWLDDLRTDDDQTLVRLLPMAGDLCRGKNIRYDKLLHAWTLQLLANASGIALSTHLLAADATVVLKACTPAEAVAYVKPLLEAWRHGMQTPLPIARRTAYAWLIAERAEKEPYEAAQTSYEGSDAPMTPPGEMELEPCLARTWPSFSTLYADGFEHWLSLYRPLLSIATLESDA</sequence>
<comment type="subunit">
    <text evidence="10">Heterotrimer of RecB, RecC and RecD. All subunits contribute to DNA-binding.</text>
</comment>
<dbReference type="Pfam" id="PF17946">
    <property type="entry name" value="RecC_C"/>
    <property type="match status" value="2"/>
</dbReference>
<evidence type="ECO:0000259" key="12">
    <source>
        <dbReference type="Pfam" id="PF17946"/>
    </source>
</evidence>
<evidence type="ECO:0000313" key="14">
    <source>
        <dbReference type="Proteomes" id="UP001430149"/>
    </source>
</evidence>
<organism evidence="13 14">
    <name type="scientific">Dyella flava</name>
    <dbReference type="NCBI Taxonomy" id="1920170"/>
    <lineage>
        <taxon>Bacteria</taxon>
        <taxon>Pseudomonadati</taxon>
        <taxon>Pseudomonadota</taxon>
        <taxon>Gammaproteobacteria</taxon>
        <taxon>Lysobacterales</taxon>
        <taxon>Rhodanobacteraceae</taxon>
        <taxon>Dyella</taxon>
    </lineage>
</organism>
<evidence type="ECO:0000313" key="13">
    <source>
        <dbReference type="EMBL" id="MBM7127616.1"/>
    </source>
</evidence>
<protein>
    <recommendedName>
        <fullName evidence="10">RecBCD enzyme subunit RecC</fullName>
    </recommendedName>
    <alternativeName>
        <fullName evidence="10">Exonuclease V subunit RecC</fullName>
        <shortName evidence="10">ExoV subunit RecC</shortName>
    </alternativeName>
    <alternativeName>
        <fullName evidence="10">Helicase/nuclease RecBCD subunit RecC</fullName>
    </alternativeName>
</protein>
<feature type="domain" description="RecC C-terminal" evidence="12">
    <location>
        <begin position="859"/>
        <end position="983"/>
    </location>
</feature>
<proteinExistence type="inferred from homology"/>
<dbReference type="Gene3D" id="1.10.10.990">
    <property type="match status" value="1"/>
</dbReference>
<evidence type="ECO:0000256" key="3">
    <source>
        <dbReference type="ARBA" id="ARBA00022763"/>
    </source>
</evidence>
<dbReference type="RefSeq" id="WP_204684129.1">
    <property type="nucleotide sequence ID" value="NZ_BSNR01000014.1"/>
</dbReference>
<dbReference type="InterPro" id="IPR041500">
    <property type="entry name" value="RecC_C"/>
</dbReference>
<dbReference type="Gene3D" id="1.10.10.160">
    <property type="match status" value="1"/>
</dbReference>
<dbReference type="Pfam" id="PF04257">
    <property type="entry name" value="Exonuc_V_gamma"/>
    <property type="match status" value="1"/>
</dbReference>
<dbReference type="Gene3D" id="3.40.50.300">
    <property type="entry name" value="P-loop containing nucleotide triphosphate hydrolases"/>
    <property type="match status" value="2"/>
</dbReference>
<keyword evidence="5 10" id="KW-0347">Helicase</keyword>
<dbReference type="PANTHER" id="PTHR30591">
    <property type="entry name" value="RECBCD ENZYME SUBUNIT RECC"/>
    <property type="match status" value="1"/>
</dbReference>
<keyword evidence="8 10" id="KW-0238">DNA-binding</keyword>
<evidence type="ECO:0000256" key="7">
    <source>
        <dbReference type="ARBA" id="ARBA00022840"/>
    </source>
</evidence>
<evidence type="ECO:0000256" key="9">
    <source>
        <dbReference type="ARBA" id="ARBA00023204"/>
    </source>
</evidence>
<feature type="compositionally biased region" description="Basic and acidic residues" evidence="11">
    <location>
        <begin position="1005"/>
        <end position="1014"/>
    </location>
</feature>
<keyword evidence="9 10" id="KW-0234">DNA repair</keyword>
<dbReference type="InterPro" id="IPR027417">
    <property type="entry name" value="P-loop_NTPase"/>
</dbReference>
<keyword evidence="2 10" id="KW-0547">Nucleotide-binding</keyword>
<dbReference type="PANTHER" id="PTHR30591:SF1">
    <property type="entry name" value="RECBCD ENZYME SUBUNIT RECC"/>
    <property type="match status" value="1"/>
</dbReference>
<dbReference type="NCBIfam" id="TIGR01450">
    <property type="entry name" value="recC"/>
    <property type="match status" value="1"/>
</dbReference>
<name>A0ABS2K8Z9_9GAMM</name>
<dbReference type="Proteomes" id="UP001430149">
    <property type="component" value="Unassembled WGS sequence"/>
</dbReference>
<dbReference type="InterPro" id="IPR011335">
    <property type="entry name" value="Restrct_endonuc-II-like"/>
</dbReference>
<reference evidence="13" key="1">
    <citation type="submission" date="2020-10" db="EMBL/GenBank/DDBJ databases">
        <title>Phylogeny of dyella-like bacteria.</title>
        <authorList>
            <person name="Fu J."/>
        </authorList>
    </citation>
    <scope>NUCLEOTIDE SEQUENCE</scope>
    <source>
        <strain evidence="13">DHOC52</strain>
    </source>
</reference>
<comment type="similarity">
    <text evidence="10">Belongs to the RecC family.</text>
</comment>
<evidence type="ECO:0000256" key="8">
    <source>
        <dbReference type="ARBA" id="ARBA00023125"/>
    </source>
</evidence>
<comment type="function">
    <text evidence="10">A helicase/nuclease that prepares dsDNA breaks (DSB) for recombinational DNA repair. Binds to DSBs and unwinds DNA via a highly rapid and processive ATP-dependent bidirectional helicase activity. Unwinds dsDNA until it encounters a Chi (crossover hotspot instigator) sequence from the 3' direction. Cuts ssDNA a few nucleotides 3' to the Chi site. The properties and activities of the enzyme are changed at Chi. The Chi-altered holoenzyme produces a long 3'-ssDNA overhang and facilitates RecA-binding to the ssDNA for homologous DNA recombination and repair. Holoenzyme degrades any linearized DNA that is unable to undergo homologous recombination. In the holoenzyme this subunit recognizes the wild-type Chi sequence, and when added to isolated RecB increases its ATP-dependent helicase processivity.</text>
</comment>
<evidence type="ECO:0000256" key="11">
    <source>
        <dbReference type="SAM" id="MobiDB-lite"/>
    </source>
</evidence>
<dbReference type="EMBL" id="JADIKE010000039">
    <property type="protein sequence ID" value="MBM7127616.1"/>
    <property type="molecule type" value="Genomic_DNA"/>
</dbReference>
<comment type="miscellaneous">
    <text evidence="10">In the RecBCD complex, RecB has a slow 3'-5' helicase, an exonuclease activity and loads RecA onto ssDNA, RecD has a fast 5'-3' helicase activity, while RecC stimulates the ATPase and processivity of the RecB helicase and contributes to recognition of the Chi site.</text>
</comment>
<keyword evidence="6 10" id="KW-0269">Exonuclease</keyword>
<dbReference type="InterPro" id="IPR013986">
    <property type="entry name" value="DExx_box_DNA_helicase_dom_sf"/>
</dbReference>
<accession>A0ABS2K8Z9</accession>
<gene>
    <name evidence="10 13" type="primary">recC</name>
    <name evidence="13" type="ORF">ISP19_19755</name>
</gene>
<evidence type="ECO:0000256" key="10">
    <source>
        <dbReference type="HAMAP-Rule" id="MF_01486"/>
    </source>
</evidence>
<evidence type="ECO:0000256" key="4">
    <source>
        <dbReference type="ARBA" id="ARBA00022801"/>
    </source>
</evidence>
<dbReference type="GO" id="GO:0008854">
    <property type="term" value="F:exodeoxyribonuclease V activity"/>
    <property type="evidence" value="ECO:0007669"/>
    <property type="project" value="UniProtKB-EC"/>
</dbReference>
<dbReference type="InterPro" id="IPR006697">
    <property type="entry name" value="RecC"/>
</dbReference>